<dbReference type="PANTHER" id="PTHR43823:SF3">
    <property type="entry name" value="MULTIDRUG EXPORT PROTEIN MEPA"/>
    <property type="match status" value="1"/>
</dbReference>
<name>A0A4R2TBT9_9FIRM</name>
<feature type="transmembrane region" description="Helical" evidence="10">
    <location>
        <begin position="97"/>
        <end position="119"/>
    </location>
</feature>
<comment type="caution">
    <text evidence="11">The sequence shown here is derived from an EMBL/GenBank/DDBJ whole genome shotgun (WGS) entry which is preliminary data.</text>
</comment>
<dbReference type="RefSeq" id="WP_165913748.1">
    <property type="nucleotide sequence ID" value="NZ_CP058648.1"/>
</dbReference>
<dbReference type="AlphaFoldDB" id="A0A4R2TBT9"/>
<dbReference type="InterPro" id="IPR051327">
    <property type="entry name" value="MATE_MepA_subfamily"/>
</dbReference>
<protein>
    <recommendedName>
        <fullName evidence="3">Multidrug export protein MepA</fullName>
    </recommendedName>
</protein>
<feature type="transmembrane region" description="Helical" evidence="10">
    <location>
        <begin position="66"/>
        <end position="85"/>
    </location>
</feature>
<dbReference type="PIRSF" id="PIRSF006603">
    <property type="entry name" value="DinF"/>
    <property type="match status" value="1"/>
</dbReference>
<evidence type="ECO:0000313" key="12">
    <source>
        <dbReference type="Proteomes" id="UP000295504"/>
    </source>
</evidence>
<dbReference type="EMBL" id="SLYC01000040">
    <property type="protein sequence ID" value="TCP98444.1"/>
    <property type="molecule type" value="Genomic_DNA"/>
</dbReference>
<keyword evidence="9" id="KW-0046">Antibiotic resistance</keyword>
<evidence type="ECO:0000256" key="7">
    <source>
        <dbReference type="ARBA" id="ARBA00022989"/>
    </source>
</evidence>
<feature type="transmembrane region" description="Helical" evidence="10">
    <location>
        <begin position="18"/>
        <end position="36"/>
    </location>
</feature>
<proteinExistence type="inferred from homology"/>
<dbReference type="GO" id="GO:0005886">
    <property type="term" value="C:plasma membrane"/>
    <property type="evidence" value="ECO:0007669"/>
    <property type="project" value="UniProtKB-SubCell"/>
</dbReference>
<feature type="transmembrane region" description="Helical" evidence="10">
    <location>
        <begin position="360"/>
        <end position="379"/>
    </location>
</feature>
<evidence type="ECO:0000256" key="3">
    <source>
        <dbReference type="ARBA" id="ARBA00022106"/>
    </source>
</evidence>
<feature type="transmembrane region" description="Helical" evidence="10">
    <location>
        <begin position="240"/>
        <end position="262"/>
    </location>
</feature>
<feature type="transmembrane region" description="Helical" evidence="10">
    <location>
        <begin position="172"/>
        <end position="192"/>
    </location>
</feature>
<organism evidence="11 12">
    <name type="scientific">Serpentinicella alkaliphila</name>
    <dbReference type="NCBI Taxonomy" id="1734049"/>
    <lineage>
        <taxon>Bacteria</taxon>
        <taxon>Bacillati</taxon>
        <taxon>Bacillota</taxon>
        <taxon>Clostridia</taxon>
        <taxon>Peptostreptococcales</taxon>
        <taxon>Natronincolaceae</taxon>
        <taxon>Serpentinicella</taxon>
    </lineage>
</organism>
<evidence type="ECO:0000256" key="5">
    <source>
        <dbReference type="ARBA" id="ARBA00022475"/>
    </source>
</evidence>
<dbReference type="GO" id="GO:0046677">
    <property type="term" value="P:response to antibiotic"/>
    <property type="evidence" value="ECO:0007669"/>
    <property type="project" value="UniProtKB-KW"/>
</dbReference>
<feature type="transmembrane region" description="Helical" evidence="10">
    <location>
        <begin position="420"/>
        <end position="440"/>
    </location>
</feature>
<evidence type="ECO:0000256" key="1">
    <source>
        <dbReference type="ARBA" id="ARBA00004651"/>
    </source>
</evidence>
<feature type="transmembrane region" description="Helical" evidence="10">
    <location>
        <begin position="274"/>
        <end position="296"/>
    </location>
</feature>
<dbReference type="InterPro" id="IPR045070">
    <property type="entry name" value="MATE_MepA-like"/>
</dbReference>
<feature type="transmembrane region" description="Helical" evidence="10">
    <location>
        <begin position="317"/>
        <end position="340"/>
    </location>
</feature>
<feature type="transmembrane region" description="Helical" evidence="10">
    <location>
        <begin position="139"/>
        <end position="160"/>
    </location>
</feature>
<feature type="transmembrane region" description="Helical" evidence="10">
    <location>
        <begin position="391"/>
        <end position="414"/>
    </location>
</feature>
<dbReference type="Pfam" id="PF01554">
    <property type="entry name" value="MatE"/>
    <property type="match status" value="2"/>
</dbReference>
<dbReference type="Proteomes" id="UP000295504">
    <property type="component" value="Unassembled WGS sequence"/>
</dbReference>
<evidence type="ECO:0000256" key="4">
    <source>
        <dbReference type="ARBA" id="ARBA00022448"/>
    </source>
</evidence>
<feature type="transmembrane region" description="Helical" evidence="10">
    <location>
        <begin position="198"/>
        <end position="219"/>
    </location>
</feature>
<comment type="subcellular location">
    <subcellularLocation>
        <location evidence="1">Cell membrane</location>
        <topology evidence="1">Multi-pass membrane protein</topology>
    </subcellularLocation>
</comment>
<evidence type="ECO:0000256" key="2">
    <source>
        <dbReference type="ARBA" id="ARBA00008417"/>
    </source>
</evidence>
<evidence type="ECO:0000256" key="8">
    <source>
        <dbReference type="ARBA" id="ARBA00023136"/>
    </source>
</evidence>
<dbReference type="GO" id="GO:0015297">
    <property type="term" value="F:antiporter activity"/>
    <property type="evidence" value="ECO:0007669"/>
    <property type="project" value="InterPro"/>
</dbReference>
<dbReference type="InterPro" id="IPR002528">
    <property type="entry name" value="MATE_fam"/>
</dbReference>
<dbReference type="PANTHER" id="PTHR43823">
    <property type="entry name" value="SPORULATION PROTEIN YKVU"/>
    <property type="match status" value="1"/>
</dbReference>
<keyword evidence="5" id="KW-1003">Cell membrane</keyword>
<keyword evidence="8 10" id="KW-0472">Membrane</keyword>
<comment type="similarity">
    <text evidence="2">Belongs to the multi antimicrobial extrusion (MATE) (TC 2.A.66.1) family. MepA subfamily.</text>
</comment>
<evidence type="ECO:0000256" key="6">
    <source>
        <dbReference type="ARBA" id="ARBA00022692"/>
    </source>
</evidence>
<dbReference type="CDD" id="cd13143">
    <property type="entry name" value="MATE_MepA_like"/>
    <property type="match status" value="1"/>
</dbReference>
<evidence type="ECO:0000256" key="9">
    <source>
        <dbReference type="ARBA" id="ARBA00023251"/>
    </source>
</evidence>
<gene>
    <name evidence="11" type="ORF">EDD79_104026</name>
</gene>
<dbReference type="GO" id="GO:0042910">
    <property type="term" value="F:xenobiotic transmembrane transporter activity"/>
    <property type="evidence" value="ECO:0007669"/>
    <property type="project" value="InterPro"/>
</dbReference>
<reference evidence="11 12" key="1">
    <citation type="submission" date="2019-03" db="EMBL/GenBank/DDBJ databases">
        <title>Genomic Encyclopedia of Type Strains, Phase IV (KMG-IV): sequencing the most valuable type-strain genomes for metagenomic binning, comparative biology and taxonomic classification.</title>
        <authorList>
            <person name="Goeker M."/>
        </authorList>
    </citation>
    <scope>NUCLEOTIDE SEQUENCE [LARGE SCALE GENOMIC DNA]</scope>
    <source>
        <strain evidence="11 12">DSM 100013</strain>
    </source>
</reference>
<dbReference type="InterPro" id="IPR048279">
    <property type="entry name" value="MdtK-like"/>
</dbReference>
<keyword evidence="6 10" id="KW-0812">Transmembrane</keyword>
<keyword evidence="12" id="KW-1185">Reference proteome</keyword>
<sequence>MNSKVREDFLGTEAIGKLLFKLSLPATIAIFVNILYNFVDTVFIGRGVGADAIGGLVIAIPFQTTVMAIGTMFGVGAASIISISLGSGDKENASKTVANSTTIACITSVLLIVIIFLKFDFWLELFGATEGLLQYASDYLSILLWGTPFIVLSMVLHSIIQAEGNAKNAMMGMVISTIINIIFDPLFIFKFGMGVKGAALATVIAQFFWFVHALYYILGNKSIITIKRKHFKLDFSILKEVSILGTPSFIRLGGGSIVMIIINKTLGFYGGDIYITIVGIVFKLLRIIMIPILGIVQGFKPIVGYNFGAEKYSRVKTVLKYAITSSFWMAFAGFIIMFFFPEFLFRIVTNDLDVIQKGILVMRIIVCVIPIIGIQLVGTEFFLSIGKGFPALLLGLSRQIILLIPLMIILPRFWGVNGIFISYPIADFLSTIITFVLLVIEVRKLDNMDKELESLEITAEVAQQL</sequence>
<dbReference type="NCBIfam" id="TIGR00797">
    <property type="entry name" value="matE"/>
    <property type="match status" value="1"/>
</dbReference>
<keyword evidence="4" id="KW-0813">Transport</keyword>
<evidence type="ECO:0000313" key="11">
    <source>
        <dbReference type="EMBL" id="TCP98444.1"/>
    </source>
</evidence>
<feature type="transmembrane region" description="Helical" evidence="10">
    <location>
        <begin position="43"/>
        <end position="60"/>
    </location>
</feature>
<evidence type="ECO:0000256" key="10">
    <source>
        <dbReference type="SAM" id="Phobius"/>
    </source>
</evidence>
<accession>A0A4R2TBT9</accession>
<keyword evidence="7 10" id="KW-1133">Transmembrane helix</keyword>